<dbReference type="PANTHER" id="PTHR24148:SF73">
    <property type="entry name" value="HET DOMAIN PROTEIN (AFU_ORTHOLOGUE AFUA_8G01020)"/>
    <property type="match status" value="1"/>
</dbReference>
<dbReference type="RefSeq" id="XP_033576778.1">
    <property type="nucleotide sequence ID" value="XM_033715598.1"/>
</dbReference>
<dbReference type="InterPro" id="IPR052895">
    <property type="entry name" value="HetReg/Transcr_Mod"/>
</dbReference>
<feature type="domain" description="Heterokaryon incompatibility" evidence="1">
    <location>
        <begin position="62"/>
        <end position="155"/>
    </location>
</feature>
<dbReference type="Pfam" id="PF06985">
    <property type="entry name" value="HET"/>
    <property type="match status" value="1"/>
</dbReference>
<sequence length="316" mass="36399">MLEVCECRSARPESPPTSTPYSYTPLDTPDQFRTIRLLPAESFEAPIECQICIANLSHGSSYEALSYAWGSSSRENSIKCNGQDLFVTPNLLRALKRLRPISTRSISNPGPLNLWVDAICIDQENRKERAHQVGIMKRIYQLASKVVVYLGEDVNFKDSVPSIRMLWLLDSSWYTRMWTLQESLLNPNTIVRHGETMLSWEDLEIGFRSLPPSFRYNAAQRNAILRVQTTRELRLQFRELQGFVQHPQPTDRTIADRLSRMLSLCQYFECGDPRDKVFAILGLVDNLDFNALPELNPDYNTPVTEIYRRFALFIIT</sequence>
<dbReference type="GeneID" id="54456491"/>
<evidence type="ECO:0000313" key="3">
    <source>
        <dbReference type="Proteomes" id="UP000504636"/>
    </source>
</evidence>
<gene>
    <name evidence="2 4" type="ORF">BDZ99DRAFT_388801</name>
</gene>
<dbReference type="AlphaFoldDB" id="A0A6A6YP71"/>
<accession>A0A6A6YP71</accession>
<evidence type="ECO:0000259" key="1">
    <source>
        <dbReference type="Pfam" id="PF06985"/>
    </source>
</evidence>
<dbReference type="PANTHER" id="PTHR24148">
    <property type="entry name" value="ANKYRIN REPEAT DOMAIN-CONTAINING PROTEIN 39 HOMOLOG-RELATED"/>
    <property type="match status" value="1"/>
</dbReference>
<protein>
    <submittedName>
        <fullName evidence="2 4">HET-domain-containing protein</fullName>
    </submittedName>
</protein>
<dbReference type="Proteomes" id="UP000504636">
    <property type="component" value="Unplaced"/>
</dbReference>
<keyword evidence="3" id="KW-1185">Reference proteome</keyword>
<dbReference type="EMBL" id="MU003701">
    <property type="protein sequence ID" value="KAF2809814.1"/>
    <property type="molecule type" value="Genomic_DNA"/>
</dbReference>
<reference evidence="4" key="2">
    <citation type="submission" date="2020-04" db="EMBL/GenBank/DDBJ databases">
        <authorList>
            <consortium name="NCBI Genome Project"/>
        </authorList>
    </citation>
    <scope>NUCLEOTIDE SEQUENCE</scope>
    <source>
        <strain evidence="4">CBS 304.34</strain>
    </source>
</reference>
<reference evidence="4" key="3">
    <citation type="submission" date="2025-04" db="UniProtKB">
        <authorList>
            <consortium name="RefSeq"/>
        </authorList>
    </citation>
    <scope>IDENTIFICATION</scope>
    <source>
        <strain evidence="4">CBS 304.34</strain>
    </source>
</reference>
<name>A0A6A6YP71_9PEZI</name>
<evidence type="ECO:0000313" key="2">
    <source>
        <dbReference type="EMBL" id="KAF2809814.1"/>
    </source>
</evidence>
<evidence type="ECO:0000313" key="4">
    <source>
        <dbReference type="RefSeq" id="XP_033576778.1"/>
    </source>
</evidence>
<organism evidence="2">
    <name type="scientific">Mytilinidion resinicola</name>
    <dbReference type="NCBI Taxonomy" id="574789"/>
    <lineage>
        <taxon>Eukaryota</taxon>
        <taxon>Fungi</taxon>
        <taxon>Dikarya</taxon>
        <taxon>Ascomycota</taxon>
        <taxon>Pezizomycotina</taxon>
        <taxon>Dothideomycetes</taxon>
        <taxon>Pleosporomycetidae</taxon>
        <taxon>Mytilinidiales</taxon>
        <taxon>Mytilinidiaceae</taxon>
        <taxon>Mytilinidion</taxon>
    </lineage>
</organism>
<proteinExistence type="predicted"/>
<dbReference type="OrthoDB" id="194358at2759"/>
<feature type="non-terminal residue" evidence="2">
    <location>
        <position position="316"/>
    </location>
</feature>
<dbReference type="InterPro" id="IPR010730">
    <property type="entry name" value="HET"/>
</dbReference>
<reference evidence="2 4" key="1">
    <citation type="journal article" date="2020" name="Stud. Mycol.">
        <title>101 Dothideomycetes genomes: a test case for predicting lifestyles and emergence of pathogens.</title>
        <authorList>
            <person name="Haridas S."/>
            <person name="Albert R."/>
            <person name="Binder M."/>
            <person name="Bloem J."/>
            <person name="Labutti K."/>
            <person name="Salamov A."/>
            <person name="Andreopoulos B."/>
            <person name="Baker S."/>
            <person name="Barry K."/>
            <person name="Bills G."/>
            <person name="Bluhm B."/>
            <person name="Cannon C."/>
            <person name="Castanera R."/>
            <person name="Culley D."/>
            <person name="Daum C."/>
            <person name="Ezra D."/>
            <person name="Gonzalez J."/>
            <person name="Henrissat B."/>
            <person name="Kuo A."/>
            <person name="Liang C."/>
            <person name="Lipzen A."/>
            <person name="Lutzoni F."/>
            <person name="Magnuson J."/>
            <person name="Mondo S."/>
            <person name="Nolan M."/>
            <person name="Ohm R."/>
            <person name="Pangilinan J."/>
            <person name="Park H.-J."/>
            <person name="Ramirez L."/>
            <person name="Alfaro M."/>
            <person name="Sun H."/>
            <person name="Tritt A."/>
            <person name="Yoshinaga Y."/>
            <person name="Zwiers L.-H."/>
            <person name="Turgeon B."/>
            <person name="Goodwin S."/>
            <person name="Spatafora J."/>
            <person name="Crous P."/>
            <person name="Grigoriev I."/>
        </authorList>
    </citation>
    <scope>NUCLEOTIDE SEQUENCE</scope>
    <source>
        <strain evidence="2 4">CBS 304.34</strain>
    </source>
</reference>